<comment type="caution">
    <text evidence="2">The sequence shown here is derived from an EMBL/GenBank/DDBJ whole genome shotgun (WGS) entry which is preliminary data.</text>
</comment>
<dbReference type="GO" id="GO:0008168">
    <property type="term" value="F:methyltransferase activity"/>
    <property type="evidence" value="ECO:0007669"/>
    <property type="project" value="UniProtKB-KW"/>
</dbReference>
<reference evidence="2 3" key="1">
    <citation type="submission" date="2019-05" db="EMBL/GenBank/DDBJ databases">
        <authorList>
            <person name="Lee S.D."/>
        </authorList>
    </citation>
    <scope>NUCLEOTIDE SEQUENCE [LARGE SCALE GENOMIC DNA]</scope>
    <source>
        <strain evidence="2 3">YC2-7</strain>
    </source>
</reference>
<dbReference type="RefSeq" id="WP_169588933.1">
    <property type="nucleotide sequence ID" value="NZ_VCQU01000005.1"/>
</dbReference>
<dbReference type="AlphaFoldDB" id="A0A848KLT7"/>
<dbReference type="InterPro" id="IPR050508">
    <property type="entry name" value="Methyltransf_Superfamily"/>
</dbReference>
<keyword evidence="2" id="KW-0489">Methyltransferase</keyword>
<dbReference type="InterPro" id="IPR029063">
    <property type="entry name" value="SAM-dependent_MTases_sf"/>
</dbReference>
<evidence type="ECO:0000259" key="1">
    <source>
        <dbReference type="Pfam" id="PF13649"/>
    </source>
</evidence>
<dbReference type="Pfam" id="PF13649">
    <property type="entry name" value="Methyltransf_25"/>
    <property type="match status" value="1"/>
</dbReference>
<evidence type="ECO:0000313" key="2">
    <source>
        <dbReference type="EMBL" id="NMN96737.1"/>
    </source>
</evidence>
<accession>A0A848KLT7</accession>
<reference evidence="2 3" key="2">
    <citation type="submission" date="2020-06" db="EMBL/GenBank/DDBJ databases">
        <title>Antribacter stalactiti gen. nov., sp. nov., a new member of the family Nacardiaceae isolated from a cave.</title>
        <authorList>
            <person name="Kim I.S."/>
        </authorList>
    </citation>
    <scope>NUCLEOTIDE SEQUENCE [LARGE SCALE GENOMIC DNA]</scope>
    <source>
        <strain evidence="2 3">YC2-7</strain>
    </source>
</reference>
<keyword evidence="2" id="KW-0808">Transferase</keyword>
<dbReference type="CDD" id="cd02440">
    <property type="entry name" value="AdoMet_MTases"/>
    <property type="match status" value="1"/>
</dbReference>
<name>A0A848KLT7_9NOCA</name>
<dbReference type="PANTHER" id="PTHR42912">
    <property type="entry name" value="METHYLTRANSFERASE"/>
    <property type="match status" value="1"/>
</dbReference>
<dbReference type="Proteomes" id="UP000535543">
    <property type="component" value="Unassembled WGS sequence"/>
</dbReference>
<evidence type="ECO:0000313" key="3">
    <source>
        <dbReference type="Proteomes" id="UP000535543"/>
    </source>
</evidence>
<keyword evidence="3" id="KW-1185">Reference proteome</keyword>
<sequence length="235" mass="25899">MTEHRPHSVIQSMGNTHDYLPAAGRDGLLPAYDLITRLFGMPKVYEALVAQADLTVGQTILEIGCGTGNLTLRAKRSCPRVEIVGSDPDPRALARAERKARGLNGIRFDRAYVQQLPYPDDAFDRVLSSMMWHHLAPDIKAAAAAEVLRVLRPGGTLHIVDVVGAAGPHAHLPKWSKHAPHANIEPDGIPNQLRALGFECTEVESVQRRFIGRLAFYRATKPALRDVENVNARIR</sequence>
<dbReference type="SUPFAM" id="SSF53335">
    <property type="entry name" value="S-adenosyl-L-methionine-dependent methyltransferases"/>
    <property type="match status" value="1"/>
</dbReference>
<dbReference type="InterPro" id="IPR041698">
    <property type="entry name" value="Methyltransf_25"/>
</dbReference>
<dbReference type="EMBL" id="VCQU01000005">
    <property type="protein sequence ID" value="NMN96737.1"/>
    <property type="molecule type" value="Genomic_DNA"/>
</dbReference>
<gene>
    <name evidence="2" type="ORF">FGL95_16995</name>
</gene>
<feature type="domain" description="Methyltransferase" evidence="1">
    <location>
        <begin position="60"/>
        <end position="155"/>
    </location>
</feature>
<protein>
    <submittedName>
        <fullName evidence="2">Class I SAM-dependent methyltransferase</fullName>
    </submittedName>
</protein>
<proteinExistence type="predicted"/>
<dbReference type="Gene3D" id="3.40.50.150">
    <property type="entry name" value="Vaccinia Virus protein VP39"/>
    <property type="match status" value="1"/>
</dbReference>
<organism evidence="2 3">
    <name type="scientific">Antrihabitans stalactiti</name>
    <dbReference type="NCBI Taxonomy" id="2584121"/>
    <lineage>
        <taxon>Bacteria</taxon>
        <taxon>Bacillati</taxon>
        <taxon>Actinomycetota</taxon>
        <taxon>Actinomycetes</taxon>
        <taxon>Mycobacteriales</taxon>
        <taxon>Nocardiaceae</taxon>
        <taxon>Antrihabitans</taxon>
    </lineage>
</organism>
<dbReference type="GO" id="GO:0032259">
    <property type="term" value="P:methylation"/>
    <property type="evidence" value="ECO:0007669"/>
    <property type="project" value="UniProtKB-KW"/>
</dbReference>